<dbReference type="InterPro" id="IPR051267">
    <property type="entry name" value="STEAP_metalloreductase"/>
</dbReference>
<organism evidence="3 4">
    <name type="scientific">Pseudobacter ginsenosidimutans</name>
    <dbReference type="NCBI Taxonomy" id="661488"/>
    <lineage>
        <taxon>Bacteria</taxon>
        <taxon>Pseudomonadati</taxon>
        <taxon>Bacteroidota</taxon>
        <taxon>Chitinophagia</taxon>
        <taxon>Chitinophagales</taxon>
        <taxon>Chitinophagaceae</taxon>
        <taxon>Pseudobacter</taxon>
    </lineage>
</organism>
<dbReference type="Proteomes" id="UP000293874">
    <property type="component" value="Unassembled WGS sequence"/>
</dbReference>
<name>A0A4Q7MU20_9BACT</name>
<protein>
    <recommendedName>
        <fullName evidence="2">Pyrroline-5-carboxylate reductase catalytic N-terminal domain-containing protein</fullName>
    </recommendedName>
</protein>
<dbReference type="InterPro" id="IPR036291">
    <property type="entry name" value="NAD(P)-bd_dom_sf"/>
</dbReference>
<dbReference type="EMBL" id="SGXA01000002">
    <property type="protein sequence ID" value="RZS72372.1"/>
    <property type="molecule type" value="Genomic_DNA"/>
</dbReference>
<comment type="caution">
    <text evidence="3">The sequence shown here is derived from an EMBL/GenBank/DDBJ whole genome shotgun (WGS) entry which is preliminary data.</text>
</comment>
<evidence type="ECO:0000313" key="4">
    <source>
        <dbReference type="Proteomes" id="UP000293874"/>
    </source>
</evidence>
<dbReference type="InterPro" id="IPR028939">
    <property type="entry name" value="P5C_Rdtase_cat_N"/>
</dbReference>
<sequence>MKIGILGAGSVGKALAKGWLDAGHSVKISSRDPMSESLFTWKEQMGPDCQIATFEESAAFGEVIVLAINWSGVESVLKQTGQQALQHKVIIDLSNAVEFSETPQLALKNISAGEMIQQWLPESRVVKTLNMVGSATMVNPSFSQGTPVMFLCGNDAEAKVTVQELLHAIGWRDVIDLGDITRSALLESLMLTCLISEIRQQEFGSAFALLRK</sequence>
<evidence type="ECO:0000313" key="3">
    <source>
        <dbReference type="EMBL" id="RZS72372.1"/>
    </source>
</evidence>
<dbReference type="RefSeq" id="WP_130542793.1">
    <property type="nucleotide sequence ID" value="NZ_CP042431.1"/>
</dbReference>
<dbReference type="SUPFAM" id="SSF51735">
    <property type="entry name" value="NAD(P)-binding Rossmann-fold domains"/>
    <property type="match status" value="1"/>
</dbReference>
<dbReference type="AlphaFoldDB" id="A0A4Q7MU20"/>
<dbReference type="OrthoDB" id="663900at2"/>
<evidence type="ECO:0000256" key="1">
    <source>
        <dbReference type="ARBA" id="ARBA00023002"/>
    </source>
</evidence>
<keyword evidence="1" id="KW-0560">Oxidoreductase</keyword>
<feature type="domain" description="Pyrroline-5-carboxylate reductase catalytic N-terminal" evidence="2">
    <location>
        <begin position="2"/>
        <end position="95"/>
    </location>
</feature>
<dbReference type="Pfam" id="PF03807">
    <property type="entry name" value="F420_oxidored"/>
    <property type="match status" value="1"/>
</dbReference>
<reference evidence="3 4" key="1">
    <citation type="submission" date="2019-02" db="EMBL/GenBank/DDBJ databases">
        <title>Genomic Encyclopedia of Type Strains, Phase IV (KMG-IV): sequencing the most valuable type-strain genomes for metagenomic binning, comparative biology and taxonomic classification.</title>
        <authorList>
            <person name="Goeker M."/>
        </authorList>
    </citation>
    <scope>NUCLEOTIDE SEQUENCE [LARGE SCALE GENOMIC DNA]</scope>
    <source>
        <strain evidence="3 4">DSM 18116</strain>
    </source>
</reference>
<evidence type="ECO:0000259" key="2">
    <source>
        <dbReference type="Pfam" id="PF03807"/>
    </source>
</evidence>
<dbReference type="Gene3D" id="3.40.50.720">
    <property type="entry name" value="NAD(P)-binding Rossmann-like Domain"/>
    <property type="match status" value="1"/>
</dbReference>
<dbReference type="PANTHER" id="PTHR14239">
    <property type="entry name" value="DUDULIN-RELATED"/>
    <property type="match status" value="1"/>
</dbReference>
<gene>
    <name evidence="3" type="ORF">EV199_4291</name>
</gene>
<proteinExistence type="predicted"/>
<accession>A0A4Q7MU20</accession>
<dbReference type="GO" id="GO:0016491">
    <property type="term" value="F:oxidoreductase activity"/>
    <property type="evidence" value="ECO:0007669"/>
    <property type="project" value="UniProtKB-KW"/>
</dbReference>
<keyword evidence="4" id="KW-1185">Reference proteome</keyword>